<keyword evidence="5" id="KW-0677">Repeat</keyword>
<dbReference type="Pfam" id="PF00055">
    <property type="entry name" value="Laminin_N"/>
    <property type="match status" value="1"/>
</dbReference>
<dbReference type="GO" id="GO:0007155">
    <property type="term" value="P:cell adhesion"/>
    <property type="evidence" value="ECO:0007669"/>
    <property type="project" value="InterPro"/>
</dbReference>
<proteinExistence type="predicted"/>
<dbReference type="FunFam" id="2.10.25.10:FF:000033">
    <property type="entry name" value="Laminin subunit alpha 2"/>
    <property type="match status" value="1"/>
</dbReference>
<dbReference type="PROSITE" id="PS50027">
    <property type="entry name" value="EGF_LAM_2"/>
    <property type="match status" value="13"/>
</dbReference>
<organism evidence="19 20">
    <name type="scientific">Owenia fusiformis</name>
    <name type="common">Polychaete worm</name>
    <dbReference type="NCBI Taxonomy" id="6347"/>
    <lineage>
        <taxon>Eukaryota</taxon>
        <taxon>Metazoa</taxon>
        <taxon>Spiralia</taxon>
        <taxon>Lophotrochozoa</taxon>
        <taxon>Annelida</taxon>
        <taxon>Polychaeta</taxon>
        <taxon>Sedentaria</taxon>
        <taxon>Canalipalpata</taxon>
        <taxon>Sabellida</taxon>
        <taxon>Oweniida</taxon>
        <taxon>Oweniidae</taxon>
        <taxon>Owenia</taxon>
    </lineage>
</organism>
<feature type="domain" description="Laminin EGF-like" evidence="16">
    <location>
        <begin position="880"/>
        <end position="931"/>
    </location>
</feature>
<feature type="domain" description="Laminin EGF-like" evidence="16">
    <location>
        <begin position="1027"/>
        <end position="1075"/>
    </location>
</feature>
<feature type="disulfide bond" evidence="12">
    <location>
        <begin position="480"/>
        <end position="489"/>
    </location>
</feature>
<feature type="signal peptide" evidence="14">
    <location>
        <begin position="1"/>
        <end position="21"/>
    </location>
</feature>
<feature type="disulfide bond" evidence="12">
    <location>
        <begin position="1076"/>
        <end position="1088"/>
    </location>
</feature>
<dbReference type="InterPro" id="IPR000034">
    <property type="entry name" value="Laminin_IV"/>
</dbReference>
<evidence type="ECO:0000256" key="10">
    <source>
        <dbReference type="ARBA" id="ARBA00065619"/>
    </source>
</evidence>
<feature type="disulfide bond" evidence="12">
    <location>
        <begin position="1636"/>
        <end position="1653"/>
    </location>
</feature>
<dbReference type="GO" id="GO:0009888">
    <property type="term" value="P:tissue development"/>
    <property type="evidence" value="ECO:0007669"/>
    <property type="project" value="TreeGrafter"/>
</dbReference>
<dbReference type="PROSITE" id="PS51115">
    <property type="entry name" value="LAMININ_IVA"/>
    <property type="match status" value="2"/>
</dbReference>
<dbReference type="FunFam" id="2.10.25.10:FF:000189">
    <property type="entry name" value="Laminin subunit alpha 2"/>
    <property type="match status" value="1"/>
</dbReference>
<keyword evidence="2" id="KW-0964">Secreted</keyword>
<feature type="domain" description="Laminin EGF-like" evidence="16">
    <location>
        <begin position="1076"/>
        <end position="1123"/>
    </location>
</feature>
<evidence type="ECO:0000256" key="5">
    <source>
        <dbReference type="ARBA" id="ARBA00022737"/>
    </source>
</evidence>
<feature type="domain" description="Laminin G" evidence="15">
    <location>
        <begin position="3050"/>
        <end position="3228"/>
    </location>
</feature>
<dbReference type="Pfam" id="PF00052">
    <property type="entry name" value="Laminin_B"/>
    <property type="match status" value="2"/>
</dbReference>
<feature type="disulfide bond" evidence="12">
    <location>
        <begin position="1173"/>
        <end position="1190"/>
    </location>
</feature>
<comment type="caution">
    <text evidence="19">The sequence shown here is derived from an EMBL/GenBank/DDBJ whole genome shotgun (WGS) entry which is preliminary data.</text>
</comment>
<name>A0A8S4N2W9_OWEFU</name>
<dbReference type="Pfam" id="PF02210">
    <property type="entry name" value="Laminin_G_2"/>
    <property type="match status" value="3"/>
</dbReference>
<feature type="disulfide bond" evidence="12">
    <location>
        <begin position="979"/>
        <end position="991"/>
    </location>
</feature>
<dbReference type="InterPro" id="IPR008211">
    <property type="entry name" value="Laminin_N"/>
</dbReference>
<gene>
    <name evidence="19" type="ORF">OFUS_LOCUS2565</name>
</gene>
<feature type="disulfide bond" evidence="12">
    <location>
        <begin position="1604"/>
        <end position="1613"/>
    </location>
</feature>
<dbReference type="FunFam" id="2.10.25.10:FF:000106">
    <property type="entry name" value="Heparan sulfate proteoglycan 2"/>
    <property type="match status" value="2"/>
</dbReference>
<dbReference type="InterPro" id="IPR010307">
    <property type="entry name" value="Laminin_dom_II"/>
</dbReference>
<feature type="domain" description="Laminin EGF-like" evidence="16">
    <location>
        <begin position="766"/>
        <end position="815"/>
    </location>
</feature>
<sequence>MWKYSTLLTLLGLLNVFMAYGQDTVNSDEPTLLNLATNAEITVNATCGLEGPETYCKLVDHVRRRFPFNLAPESTAHCRICDNSTDSTAHPIGYAIDGSNNWWQSPTLTQGRNYEWITITLDIKQIYQVAYIIVKAANSPRPGNWILERSLDGIEYKPWQYYALSDSECWNAYGIKPTIGTPIFTKDDEVICTSYYSKLDPLENGEIFTSLINGRPGIAGSTTLKEFTAARFIRLRLQRIRTLNADLMTIVTSDPASIDPSVTRRYFYSIKDISIGGQCICFGHAEECPVDQRTGTLRCRCEHNTCGDSCEKCCPKFNQKPWQQGSAEDSFVCEECNCYGHSDECVYNATIAEEKRSINIRGEYEGGGVCLNCKHNTDGPNCETCKDGFYRPSRVPLSSPDACAWRCNCPMEGSTGSCIKDDTRINEGLNPGDCICREGYAGKGCDRCAPGFRGFPNCEPCPCNRAGSLNFDTCDGVCRCKANVYGEKCDKCLPGYFNLDASNPDGCTACFCFGITNVCTESDLQKDKEDKLSGWVVTDGFRDGYAIPRKTDDYVYFTKDDLVNTPVQNKSLFYWHAPREYLGNKLSSYGGDLTYKIHYTIDETFPNLTALADVDVILMGGGGEGGPFPPGAEGSSIWIGSGGCSFVENHDHENTVNLTESKWQIIDPSTGFRTSGVLKEDFMGVLTNLRAMLILATYHTAQVESRLLSVEFDTTREAIDGDDSNRMTSAEICECPPGYVGDSCESCAEGYRRIENRLFEGICEPCMCNNHSRSCDAYSGECSDCADHTTGKHCDECALGFYGDPTRGGNDDCLPCACPLFEQSNNFAEVCVLNVGPAAGDGDSYTCIDCPDAYAGPHCEQCADGYFGDPLVIGDFCRPCECSGNVDLHAVGNCDRESGQCLKCIGNTEGFHCEKCVAGYFGTAYGLNCTECACNPHGSTDSVCDIEDGQCTCKPLFTGRDCGRCEDGFGNVEEGCLACECSKMGSTSDLCDPVSGQCPCKHGVNGMKCEECQTGYFGFTEAGCESCNCYAQGTNNSNCDVITGQCECLPNVEGAMCDTCKVNHYGIEQGQGCEACMCDPVGSMTQQCNDTTGQCQCKPGVTGRQCDRCANGYFGLSENGCEECPVCLAPGQVCDPETGECVCPPYTIGDMCEDCDLGAWGHDPIDGCKPCNCDPTGSTSNDCDLLTGKCECNKRFSGDKCDECKFGHFNFPECKPCHCNEAGTDPRTCDEQGHCGCSQDLGLCTCKANTEGKKCGHCKEGYYNIAANNPEGCMACFCFGKSNICSQAPYSWVQVEAPGQGITHNEDAESVIILRPGPGLPVVNPGTKSVRIESVGGGMKPVYWSLPQQLLGDKIISYNGKLRFTIRYSNLPGINDTVQSIFPLVQLVGNNRIYLEYYINNTLAPDADITFEVPLHEDQWFTNGTYSVKRVPVSRATLMAALQNVQAILVRATEAPPVLSAEIRDISLDVAMATNGTPNALGVEMCTCPPEYTGLSCQDPADGYFRKPSDNATAPEDLIGSSEKCQCNGHSKLCDKETGVCYDCQHLTSGDHCEKCIDGYYGDTSSGRNDSCKPCACPLFDSSNNFSPTCELNEAGTDYVCNACPEGYTGDKCERCADDYYGDPTTVGGSCIPCLCNPEGSFSGMCDNVTGQCECFEGVLGRACDECEERYAVDEGACVSCDEGCTSELMEAIDELEYNMTANNLDGVALLPWERMFAAQNLSVRIRKTLDAAKFVGVGDLGALVAEAKEDSEALLNKSRIMRGESLKNALDGQRLANESMSIFNDVNKMDAEMRASVEEAVGLVNAQLKNQSKSLFDLTKALGEAEMILDEIVQRNFFPDETDANTELKAAQQALKDVQNVLGTVDNLDLEGVKQRNNVILDKINDLKQHIAESNNNSMVTQLMTQQNKRNLGMLQDMVEQINNDSAMVRGVLDMAKELNENAADMLWNNASKAYEESRVMSNELVELSKALFEKGGLLKQNIPKMRERVQEAQNHSANLEKYADELADFFKPTKDAAVDSLAAASVYVNIIKAINESEAAANDAKDASDFSHDQAMMQPEGTIREQAAKALQRSKDMMTNASAHLNATEDFSERLVTAEENLAVVDKTTKNVKVEVDYVNDEMDKLNETNGLSVILGDVKLNAEDIMERSDDKIATVDNITNDMEKQWKPKLDLLKNIDIGGFDEMEETVIDAVKKFNKAKNITKDLEEKAETMGILNNKINKNIMQLKDRIMQARQQANTIKTSIAASGSCVRAYKPDIRPSTSNTISMHFKTNTSSTDMLLFYIQSNKAGEELDYMAIELLNKKVRFMFDNGAGSQILEHPLEIENANYEDINENAQWYRIEANRFTNVGTLSVRKMSTPEDEQQTVTGTAPPTYTRMDIDSDGLFYIGGVPKDFSLPSTLKSNTFIGCIGDVTMDGKTIGLYNFREVEGQNSCGGCTTVPSSDAGTSNTYQFDGTGYVTMPPFQRFRADTLGIKLEFRSFWDDSLLFFAGNEANRNFASLQLIDGRVKFHYNFGDGSYGEMITEKRYNTNEWVKVVASRKGSKGQLTVGDEVIGGDTTGEATDLEISTADLYFGGISLNVKDAQFNVTAMSFLGCMRDISVTSRGLTALNLLNGKYIGMQSGCRDKSRVVGFPGTGFLEIPGEDLPKDATISLTFQTYQPDTILMVSKPVPEGDNFYIALRDGYAVATFNPGTGQFGMGTSKRYNDGELHTLSVVKQRRQIQLIIDDQWVGNAFIPRKGDNKISGDPEKGLYIGGVPQDWPAGNVIPDTAQPFRGCIRDVVINSKMKYLENAVSFEKADVGRCQSLEYGFNETLPAPAPTGPTLTTAAPVTVTTAPSILPIIDRTTEQPATEPPRSCIVPVEDGIYTVDPIAVALGLKNSHAQINVRRSKVRKDFNVTVEFRTYYKNGLIFYVTNDEQSEFVAVQIVDGQIVLLFSDKEGRTNSISSQKGMDDGKWHQLVMKKNRTIVTLKVDNGAEKQDKIARKIDVQAPMYVGGLPEIYELRSGLEPESFKGCMRKFVLNDEKIDLANSKSIMGIGSCYETTEKGVYFNGDAYAIYRENYNVGTDFMIKLEFRTHKQNGILLSISSPSGTPALALSLHNGKIMFSMTNKNGKFSATSNMTTPYALCDSRWHQVIAQFSGDRLVLKVDDGKSVVTMDTNGDVPSLDTSDLLFFGGYPVFSEPQGATESNEYFEGCMKNVEVNGEEADWYNMYQLVDVHLSSCPIR</sequence>
<dbReference type="SMART" id="SM00282">
    <property type="entry name" value="LamG"/>
    <property type="match status" value="5"/>
</dbReference>
<dbReference type="SUPFAM" id="SSF49899">
    <property type="entry name" value="Concanavalin A-like lectins/glucanases"/>
    <property type="match status" value="5"/>
</dbReference>
<feature type="disulfide bond" evidence="12">
    <location>
        <begin position="904"/>
        <end position="913"/>
    </location>
</feature>
<keyword evidence="7 12" id="KW-1015">Disulfide bond</keyword>
<feature type="disulfide bond" evidence="12">
    <location>
        <begin position="934"/>
        <end position="951"/>
    </location>
</feature>
<dbReference type="GO" id="GO:0005201">
    <property type="term" value="F:extracellular matrix structural constituent"/>
    <property type="evidence" value="ECO:0007669"/>
    <property type="project" value="TreeGrafter"/>
</dbReference>
<feature type="domain" description="Laminin N-terminal" evidence="18">
    <location>
        <begin position="24"/>
        <end position="278"/>
    </location>
</feature>
<keyword evidence="20" id="KW-1185">Reference proteome</keyword>
<keyword evidence="8" id="KW-0325">Glycoprotein</keyword>
<dbReference type="EMBL" id="CAIIXF020000001">
    <property type="protein sequence ID" value="CAH1775237.1"/>
    <property type="molecule type" value="Genomic_DNA"/>
</dbReference>
<feature type="domain" description="Laminin G" evidence="15">
    <location>
        <begin position="2245"/>
        <end position="2441"/>
    </location>
</feature>
<dbReference type="Pfam" id="PF00053">
    <property type="entry name" value="EGF_laminin"/>
    <property type="match status" value="14"/>
</dbReference>
<feature type="disulfide bond" evidence="12">
    <location>
        <begin position="1192"/>
        <end position="1201"/>
    </location>
</feature>
<dbReference type="InterPro" id="IPR056863">
    <property type="entry name" value="LMN_ATRN_NET-like_EGF"/>
</dbReference>
<feature type="disulfide bond" evidence="12">
    <location>
        <begin position="1027"/>
        <end position="1039"/>
    </location>
</feature>
<evidence type="ECO:0000313" key="20">
    <source>
        <dbReference type="Proteomes" id="UP000749559"/>
    </source>
</evidence>
<keyword evidence="9 12" id="KW-0424">Laminin EGF-like domain</keyword>
<protein>
    <submittedName>
        <fullName evidence="19">Uncharacterized protein</fullName>
    </submittedName>
</protein>
<feature type="domain" description="Laminin EGF-like" evidence="16">
    <location>
        <begin position="979"/>
        <end position="1026"/>
    </location>
</feature>
<feature type="disulfide bond" evidence="12">
    <location>
        <begin position="1246"/>
        <end position="1255"/>
    </location>
</feature>
<dbReference type="FunFam" id="2.10.25.10:FF:000242">
    <property type="entry name" value="Laminin subunit alpha 1"/>
    <property type="match status" value="1"/>
</dbReference>
<dbReference type="Gene3D" id="2.170.300.10">
    <property type="entry name" value="Tie2 ligand-binding domain superfamily"/>
    <property type="match status" value="1"/>
</dbReference>
<feature type="domain" description="Laminin EGF-like" evidence="16">
    <location>
        <begin position="407"/>
        <end position="460"/>
    </location>
</feature>
<feature type="disulfide bond" evidence="12">
    <location>
        <begin position="932"/>
        <end position="944"/>
    </location>
</feature>
<evidence type="ECO:0000256" key="11">
    <source>
        <dbReference type="PROSITE-ProRule" id="PRU00122"/>
    </source>
</evidence>
<dbReference type="PROSITE" id="PS51117">
    <property type="entry name" value="LAMININ_NTER"/>
    <property type="match status" value="1"/>
</dbReference>
<feature type="domain" description="Laminin IV type A" evidence="17">
    <location>
        <begin position="1287"/>
        <end position="1485"/>
    </location>
</feature>
<feature type="disulfide bond" evidence="11">
    <location>
        <begin position="3201"/>
        <end position="3228"/>
    </location>
</feature>
<dbReference type="Proteomes" id="UP000749559">
    <property type="component" value="Unassembled WGS sequence"/>
</dbReference>
<dbReference type="FunFam" id="2.10.25.10:FF:000074">
    <property type="entry name" value="Laminin subunit alpha"/>
    <property type="match status" value="1"/>
</dbReference>
<dbReference type="Pfam" id="PF00054">
    <property type="entry name" value="Laminin_G_1"/>
    <property type="match status" value="2"/>
</dbReference>
<evidence type="ECO:0000259" key="17">
    <source>
        <dbReference type="PROSITE" id="PS51115"/>
    </source>
</evidence>
<dbReference type="InterPro" id="IPR013320">
    <property type="entry name" value="ConA-like_dom_sf"/>
</dbReference>
<dbReference type="Gene3D" id="2.60.120.260">
    <property type="entry name" value="Galactose-binding domain-like"/>
    <property type="match status" value="1"/>
</dbReference>
<feature type="disulfide bond" evidence="12">
    <location>
        <begin position="1634"/>
        <end position="1646"/>
    </location>
</feature>
<dbReference type="FunFam" id="2.10.25.10:FF:000067">
    <property type="entry name" value="Laminin subunit gamma 1"/>
    <property type="match status" value="1"/>
</dbReference>
<dbReference type="PROSITE" id="PS01248">
    <property type="entry name" value="EGF_LAM_1"/>
    <property type="match status" value="9"/>
</dbReference>
<feature type="disulfide bond" evidence="12">
    <location>
        <begin position="1217"/>
        <end position="1229"/>
    </location>
</feature>
<comment type="subcellular location">
    <subcellularLocation>
        <location evidence="1">Secreted</location>
        <location evidence="1">Extracellular space</location>
        <location evidence="1">Extracellular matrix</location>
        <location evidence="1">Basement membrane</location>
    </subcellularLocation>
</comment>
<dbReference type="CDD" id="cd00110">
    <property type="entry name" value="LamG"/>
    <property type="match status" value="5"/>
</dbReference>
<dbReference type="GO" id="GO:0009887">
    <property type="term" value="P:animal organ morphogenesis"/>
    <property type="evidence" value="ECO:0007669"/>
    <property type="project" value="TreeGrafter"/>
</dbReference>
<dbReference type="Pfam" id="PF24973">
    <property type="entry name" value="EGF_LMN_ATRN"/>
    <property type="match status" value="2"/>
</dbReference>
<feature type="domain" description="Laminin G" evidence="15">
    <location>
        <begin position="2452"/>
        <end position="2628"/>
    </location>
</feature>
<evidence type="ECO:0000256" key="13">
    <source>
        <dbReference type="SAM" id="Coils"/>
    </source>
</evidence>
<dbReference type="InterPro" id="IPR050440">
    <property type="entry name" value="Laminin/Netrin_ECM"/>
</dbReference>
<dbReference type="FunFam" id="2.10.25.10:FF:000082">
    <property type="entry name" value="Laminin subunit alpha 1"/>
    <property type="match status" value="3"/>
</dbReference>
<feature type="coiled-coil region" evidence="13">
    <location>
        <begin position="2220"/>
        <end position="2247"/>
    </location>
</feature>
<comment type="subunit">
    <text evidence="10">Laminin is a complex glycoprotein, consisting of three different polypeptide chains (alpha, beta, gamma), which are bound to each other by disulfide bonds into a cross-shaped molecule comprising one long and three short arms with globules at each end.</text>
</comment>
<dbReference type="FunFam" id="2.60.120.260:FF:000017">
    <property type="entry name" value="Laminin subunit alpha 2"/>
    <property type="match status" value="1"/>
</dbReference>
<feature type="domain" description="Laminin EGF-like" evidence="16">
    <location>
        <begin position="1217"/>
        <end position="1275"/>
    </location>
</feature>
<feature type="domain" description="Laminin EGF-like" evidence="16">
    <location>
        <begin position="1171"/>
        <end position="1216"/>
    </location>
</feature>
<dbReference type="SMART" id="SM00136">
    <property type="entry name" value="LamNT"/>
    <property type="match status" value="1"/>
</dbReference>
<dbReference type="SMART" id="SM00180">
    <property type="entry name" value="EGF_Lam"/>
    <property type="match status" value="18"/>
</dbReference>
<accession>A0A8S4N2W9</accession>
<dbReference type="InterPro" id="IPR000742">
    <property type="entry name" value="EGF"/>
</dbReference>
<feature type="disulfide bond" evidence="12">
    <location>
        <begin position="1029"/>
        <end position="1046"/>
    </location>
</feature>
<evidence type="ECO:0000256" key="2">
    <source>
        <dbReference type="ARBA" id="ARBA00022525"/>
    </source>
</evidence>
<dbReference type="FunFam" id="2.10.25.10:FF:000130">
    <property type="entry name" value="Laminin subunit beta 1"/>
    <property type="match status" value="1"/>
</dbReference>
<dbReference type="PANTHER" id="PTHR10574:SF436">
    <property type="entry name" value="LAMININ SUBUNIT ALPHA-2"/>
    <property type="match status" value="1"/>
</dbReference>
<dbReference type="OrthoDB" id="10011303at2759"/>
<dbReference type="FunFam" id="2.10.25.10:FF:000069">
    <property type="entry name" value="Laminin subunit alpha 1"/>
    <property type="match status" value="1"/>
</dbReference>
<feature type="domain" description="Laminin EGF-like" evidence="16">
    <location>
        <begin position="1525"/>
        <end position="1574"/>
    </location>
</feature>
<feature type="domain" description="Laminin IV type A" evidence="17">
    <location>
        <begin position="530"/>
        <end position="732"/>
    </location>
</feature>
<dbReference type="SMART" id="SM00281">
    <property type="entry name" value="LamB"/>
    <property type="match status" value="2"/>
</dbReference>
<feature type="disulfide bond" evidence="12">
    <location>
        <begin position="436"/>
        <end position="445"/>
    </location>
</feature>
<feature type="disulfide bond" evidence="12">
    <location>
        <begin position="1655"/>
        <end position="1664"/>
    </location>
</feature>
<evidence type="ECO:0000256" key="6">
    <source>
        <dbReference type="ARBA" id="ARBA00022869"/>
    </source>
</evidence>
<comment type="caution">
    <text evidence="12">Lacks conserved residue(s) required for the propagation of feature annotation.</text>
</comment>
<feature type="domain" description="Laminin EGF-like" evidence="16">
    <location>
        <begin position="932"/>
        <end position="978"/>
    </location>
</feature>
<evidence type="ECO:0000259" key="18">
    <source>
        <dbReference type="PROSITE" id="PS51117"/>
    </source>
</evidence>
<evidence type="ECO:0000256" key="3">
    <source>
        <dbReference type="ARBA" id="ARBA00022530"/>
    </source>
</evidence>
<dbReference type="InterPro" id="IPR002049">
    <property type="entry name" value="LE_dom"/>
</dbReference>
<feature type="disulfide bond" evidence="12">
    <location>
        <begin position="785"/>
        <end position="794"/>
    </location>
</feature>
<dbReference type="Gene3D" id="2.60.120.200">
    <property type="match status" value="5"/>
</dbReference>
<feature type="domain" description="Laminin EGF-like" evidence="16">
    <location>
        <begin position="1634"/>
        <end position="1680"/>
    </location>
</feature>
<keyword evidence="6" id="KW-0084">Basement membrane</keyword>
<reference evidence="19" key="1">
    <citation type="submission" date="2022-03" db="EMBL/GenBank/DDBJ databases">
        <authorList>
            <person name="Martin C."/>
        </authorList>
    </citation>
    <scope>NUCLEOTIDE SEQUENCE</scope>
</reference>
<dbReference type="CDD" id="cd00055">
    <property type="entry name" value="EGF_Lam"/>
    <property type="match status" value="17"/>
</dbReference>
<dbReference type="FunFam" id="2.10.25.10:FF:000090">
    <property type="entry name" value="laminin subunit alpha"/>
    <property type="match status" value="1"/>
</dbReference>
<evidence type="ECO:0000256" key="12">
    <source>
        <dbReference type="PROSITE-ProRule" id="PRU00460"/>
    </source>
</evidence>
<keyword evidence="13" id="KW-0175">Coiled coil</keyword>
<feature type="disulfide bond" evidence="12">
    <location>
        <begin position="953"/>
        <end position="962"/>
    </location>
</feature>
<dbReference type="SMART" id="SM00181">
    <property type="entry name" value="EGF"/>
    <property type="match status" value="11"/>
</dbReference>
<feature type="disulfide bond" evidence="12">
    <location>
        <begin position="1171"/>
        <end position="1183"/>
    </location>
</feature>
<feature type="disulfide bond" evidence="12">
    <location>
        <begin position="981"/>
        <end position="998"/>
    </location>
</feature>
<evidence type="ECO:0000256" key="14">
    <source>
        <dbReference type="SAM" id="SignalP"/>
    </source>
</evidence>
<evidence type="ECO:0000313" key="19">
    <source>
        <dbReference type="EMBL" id="CAH1775237.1"/>
    </source>
</evidence>
<feature type="disulfide bond" evidence="12">
    <location>
        <begin position="1097"/>
        <end position="1106"/>
    </location>
</feature>
<evidence type="ECO:0000256" key="9">
    <source>
        <dbReference type="ARBA" id="ARBA00023292"/>
    </source>
</evidence>
<dbReference type="InterPro" id="IPR001791">
    <property type="entry name" value="Laminin_G"/>
</dbReference>
<evidence type="ECO:0000256" key="8">
    <source>
        <dbReference type="ARBA" id="ARBA00023180"/>
    </source>
</evidence>
<keyword evidence="4 14" id="KW-0732">Signal</keyword>
<dbReference type="Pfam" id="PF06009">
    <property type="entry name" value="Laminin_II"/>
    <property type="match status" value="1"/>
</dbReference>
<dbReference type="SUPFAM" id="SSF57196">
    <property type="entry name" value="EGF/Laminin"/>
    <property type="match status" value="14"/>
</dbReference>
<evidence type="ECO:0000256" key="7">
    <source>
        <dbReference type="ARBA" id="ARBA00023157"/>
    </source>
</evidence>
<dbReference type="PROSITE" id="PS50025">
    <property type="entry name" value="LAM_G_DOMAIN"/>
    <property type="match status" value="5"/>
</dbReference>
<feature type="disulfide bond" evidence="11">
    <location>
        <begin position="2781"/>
        <end position="2808"/>
    </location>
</feature>
<dbReference type="GO" id="GO:0005604">
    <property type="term" value="C:basement membrane"/>
    <property type="evidence" value="ECO:0007669"/>
    <property type="project" value="UniProtKB-SubCell"/>
</dbReference>
<feature type="disulfide bond" evidence="12">
    <location>
        <begin position="1048"/>
        <end position="1057"/>
    </location>
</feature>
<feature type="disulfide bond" evidence="12">
    <location>
        <begin position="1000"/>
        <end position="1009"/>
    </location>
</feature>
<feature type="domain" description="Laminin EGF-like" evidence="16">
    <location>
        <begin position="1575"/>
        <end position="1633"/>
    </location>
</feature>
<keyword evidence="3" id="KW-0272">Extracellular matrix</keyword>
<feature type="disulfide bond" evidence="12">
    <location>
        <begin position="1078"/>
        <end position="1095"/>
    </location>
</feature>
<dbReference type="PRINTS" id="PR00011">
    <property type="entry name" value="EGFLAMININ"/>
</dbReference>
<dbReference type="GO" id="GO:0007411">
    <property type="term" value="P:axon guidance"/>
    <property type="evidence" value="ECO:0007669"/>
    <property type="project" value="TreeGrafter"/>
</dbReference>
<dbReference type="PANTHER" id="PTHR10574">
    <property type="entry name" value="NETRIN/LAMININ-RELATED"/>
    <property type="match status" value="1"/>
</dbReference>
<evidence type="ECO:0000259" key="15">
    <source>
        <dbReference type="PROSITE" id="PS50025"/>
    </source>
</evidence>
<feature type="domain" description="Laminin G" evidence="15">
    <location>
        <begin position="2632"/>
        <end position="2808"/>
    </location>
</feature>
<feature type="domain" description="Laminin EGF-like" evidence="16">
    <location>
        <begin position="461"/>
        <end position="509"/>
    </location>
</feature>
<evidence type="ECO:0000256" key="4">
    <source>
        <dbReference type="ARBA" id="ARBA00022729"/>
    </source>
</evidence>
<feature type="domain" description="Laminin G" evidence="15">
    <location>
        <begin position="2876"/>
        <end position="3045"/>
    </location>
</feature>
<feature type="disulfide bond" evidence="12">
    <location>
        <begin position="1544"/>
        <end position="1553"/>
    </location>
</feature>
<evidence type="ECO:0000256" key="1">
    <source>
        <dbReference type="ARBA" id="ARBA00004302"/>
    </source>
</evidence>
<dbReference type="Gene3D" id="2.10.25.10">
    <property type="entry name" value="Laminin"/>
    <property type="match status" value="15"/>
</dbReference>
<feature type="chain" id="PRO_5035807210" evidence="14">
    <location>
        <begin position="22"/>
        <end position="3231"/>
    </location>
</feature>
<evidence type="ECO:0000259" key="16">
    <source>
        <dbReference type="PROSITE" id="PS50027"/>
    </source>
</evidence>